<reference evidence="8" key="1">
    <citation type="submission" date="2020-07" db="EMBL/GenBank/DDBJ databases">
        <title>Description of Mycobacterium gordonae subsp. intergordonae subsp.nov. and Mycobacterium gordonae subsp. gordonae subsp. nov.</title>
        <authorList>
            <person name="Huang H."/>
        </authorList>
    </citation>
    <scope>NUCLEOTIDE SEQUENCE [LARGE SCALE GENOMIC DNA]</scope>
    <source>
        <strain evidence="8">24T</strain>
    </source>
</reference>
<dbReference type="SUPFAM" id="SSF52096">
    <property type="entry name" value="ClpP/crotonase"/>
    <property type="match status" value="1"/>
</dbReference>
<reference evidence="8" key="2">
    <citation type="submission" date="2020-07" db="EMBL/GenBank/DDBJ databases">
        <authorList>
            <person name="Yu X."/>
        </authorList>
    </citation>
    <scope>NUCLEOTIDE SEQUENCE [LARGE SCALE GENOMIC DNA]</scope>
    <source>
        <strain evidence="8">24T</strain>
    </source>
</reference>
<evidence type="ECO:0000256" key="5">
    <source>
        <dbReference type="ARBA" id="ARBA00023709"/>
    </source>
</evidence>
<comment type="function">
    <text evidence="1">Could possibly oxidize fatty acids using specific components.</text>
</comment>
<dbReference type="InterPro" id="IPR018376">
    <property type="entry name" value="Enoyl-CoA_hyd/isom_CS"/>
</dbReference>
<accession>A0A7D6I9Y3</accession>
<evidence type="ECO:0000256" key="1">
    <source>
        <dbReference type="ARBA" id="ARBA00002994"/>
    </source>
</evidence>
<proteinExistence type="inferred from homology"/>
<dbReference type="NCBIfam" id="NF006108">
    <property type="entry name" value="PRK08259.1"/>
    <property type="match status" value="1"/>
</dbReference>
<dbReference type="EMBL" id="CP059165">
    <property type="protein sequence ID" value="QLL08317.1"/>
    <property type="molecule type" value="Genomic_DNA"/>
</dbReference>
<evidence type="ECO:0000256" key="3">
    <source>
        <dbReference type="ARBA" id="ARBA00022832"/>
    </source>
</evidence>
<dbReference type="InterPro" id="IPR029045">
    <property type="entry name" value="ClpP/crotonase-like_dom_sf"/>
</dbReference>
<evidence type="ECO:0000256" key="7">
    <source>
        <dbReference type="RuleBase" id="RU003707"/>
    </source>
</evidence>
<evidence type="ECO:0000256" key="2">
    <source>
        <dbReference type="ARBA" id="ARBA00005254"/>
    </source>
</evidence>
<dbReference type="RefSeq" id="WP_180916915.1">
    <property type="nucleotide sequence ID" value="NZ_CP059165.1"/>
</dbReference>
<keyword evidence="9" id="KW-1185">Reference proteome</keyword>
<dbReference type="Pfam" id="PF00378">
    <property type="entry name" value="ECH_1"/>
    <property type="match status" value="1"/>
</dbReference>
<dbReference type="PANTHER" id="PTHR43802:SF1">
    <property type="entry name" value="IP11341P-RELATED"/>
    <property type="match status" value="1"/>
</dbReference>
<dbReference type="GO" id="GO:0004300">
    <property type="term" value="F:enoyl-CoA hydratase activity"/>
    <property type="evidence" value="ECO:0007669"/>
    <property type="project" value="UniProtKB-EC"/>
</dbReference>
<evidence type="ECO:0000256" key="6">
    <source>
        <dbReference type="ARBA" id="ARBA00023717"/>
    </source>
</evidence>
<dbReference type="PROSITE" id="PS00166">
    <property type="entry name" value="ENOYL_COA_HYDRATASE"/>
    <property type="match status" value="1"/>
</dbReference>
<dbReference type="Proteomes" id="UP000510682">
    <property type="component" value="Chromosome"/>
</dbReference>
<sequence>MSDLVRVRRSGPVTTVSINRPEARNAVNGPTAAALYTAFEQFDRDESASVAILRGEGGTFCAGADLKAFGTPQANSVHRSGPGPMGPSRMMLSKPVIAAVDGYAVAGGLELALWCDLRVAEQDAVFGVFCRRWGVPLIDGGTVRLPRLIGHSRAMDMILTGRPVKADEALAIGLANRVVPNGQALDAAQQLASELAALPQQCLRSDRLSAIHQWGLPESAAMDLEFASISRVAAESLEGASRFAAGAGRHGAPAD</sequence>
<dbReference type="KEGG" id="mgor:H0P51_04990"/>
<keyword evidence="3" id="KW-0276">Fatty acid metabolism</keyword>
<dbReference type="GO" id="GO:0006631">
    <property type="term" value="P:fatty acid metabolic process"/>
    <property type="evidence" value="ECO:0007669"/>
    <property type="project" value="UniProtKB-KW"/>
</dbReference>
<protein>
    <submittedName>
        <fullName evidence="8">Crotonase/enoyl-CoA hydratase family protein</fullName>
    </submittedName>
</protein>
<dbReference type="Gene3D" id="1.10.287.2460">
    <property type="match status" value="1"/>
</dbReference>
<evidence type="ECO:0000313" key="8">
    <source>
        <dbReference type="EMBL" id="QLL08317.1"/>
    </source>
</evidence>
<name>A0A7D6I9Y3_9MYCO</name>
<comment type="similarity">
    <text evidence="2 7">Belongs to the enoyl-CoA hydratase/isomerase family.</text>
</comment>
<comment type="catalytic activity">
    <reaction evidence="5">
        <text>a (3S)-3-hydroxyacyl-CoA = a (2E)-enoyl-CoA + H2O</text>
        <dbReference type="Rhea" id="RHEA:16105"/>
        <dbReference type="ChEBI" id="CHEBI:15377"/>
        <dbReference type="ChEBI" id="CHEBI:57318"/>
        <dbReference type="ChEBI" id="CHEBI:58856"/>
        <dbReference type="EC" id="4.2.1.17"/>
    </reaction>
</comment>
<dbReference type="CDD" id="cd06558">
    <property type="entry name" value="crotonase-like"/>
    <property type="match status" value="1"/>
</dbReference>
<evidence type="ECO:0000313" key="9">
    <source>
        <dbReference type="Proteomes" id="UP000510682"/>
    </source>
</evidence>
<dbReference type="PANTHER" id="PTHR43802">
    <property type="entry name" value="ENOYL-COA HYDRATASE"/>
    <property type="match status" value="1"/>
</dbReference>
<dbReference type="Gene3D" id="3.90.226.10">
    <property type="entry name" value="2-enoyl-CoA Hydratase, Chain A, domain 1"/>
    <property type="match status" value="1"/>
</dbReference>
<keyword evidence="4" id="KW-0443">Lipid metabolism</keyword>
<gene>
    <name evidence="8" type="ORF">H0P51_04990</name>
</gene>
<dbReference type="AlphaFoldDB" id="A0A7D6I9Y3"/>
<organism evidence="8 9">
    <name type="scientific">Mycobacterium vicinigordonae</name>
    <dbReference type="NCBI Taxonomy" id="1719132"/>
    <lineage>
        <taxon>Bacteria</taxon>
        <taxon>Bacillati</taxon>
        <taxon>Actinomycetota</taxon>
        <taxon>Actinomycetes</taxon>
        <taxon>Mycobacteriales</taxon>
        <taxon>Mycobacteriaceae</taxon>
        <taxon>Mycobacterium</taxon>
    </lineage>
</organism>
<evidence type="ECO:0000256" key="4">
    <source>
        <dbReference type="ARBA" id="ARBA00023098"/>
    </source>
</evidence>
<comment type="catalytic activity">
    <reaction evidence="6">
        <text>a 4-saturated-(3S)-3-hydroxyacyl-CoA = a (3E)-enoyl-CoA + H2O</text>
        <dbReference type="Rhea" id="RHEA:20724"/>
        <dbReference type="ChEBI" id="CHEBI:15377"/>
        <dbReference type="ChEBI" id="CHEBI:58521"/>
        <dbReference type="ChEBI" id="CHEBI:137480"/>
        <dbReference type="EC" id="4.2.1.17"/>
    </reaction>
</comment>
<dbReference type="InterPro" id="IPR001753">
    <property type="entry name" value="Enoyl-CoA_hydra/iso"/>
</dbReference>